<feature type="signal peptide" evidence="5">
    <location>
        <begin position="1"/>
        <end position="20"/>
    </location>
</feature>
<dbReference type="EMBL" id="BAABHD010000029">
    <property type="protein sequence ID" value="GAA4458010.1"/>
    <property type="molecule type" value="Genomic_DNA"/>
</dbReference>
<evidence type="ECO:0000256" key="3">
    <source>
        <dbReference type="ARBA" id="ARBA00023004"/>
    </source>
</evidence>
<feature type="domain" description="Cytochrome c" evidence="6">
    <location>
        <begin position="195"/>
        <end position="310"/>
    </location>
</feature>
<organism evidence="7 8">
    <name type="scientific">Nibrella saemangeumensis</name>
    <dbReference type="NCBI Taxonomy" id="1084526"/>
    <lineage>
        <taxon>Bacteria</taxon>
        <taxon>Pseudomonadati</taxon>
        <taxon>Bacteroidota</taxon>
        <taxon>Cytophagia</taxon>
        <taxon>Cytophagales</taxon>
        <taxon>Spirosomataceae</taxon>
        <taxon>Nibrella</taxon>
    </lineage>
</organism>
<dbReference type="InterPro" id="IPR036909">
    <property type="entry name" value="Cyt_c-like_dom_sf"/>
</dbReference>
<evidence type="ECO:0000313" key="7">
    <source>
        <dbReference type="EMBL" id="GAA4458010.1"/>
    </source>
</evidence>
<evidence type="ECO:0000256" key="4">
    <source>
        <dbReference type="PROSITE-ProRule" id="PRU00433"/>
    </source>
</evidence>
<proteinExistence type="predicted"/>
<keyword evidence="8" id="KW-1185">Reference proteome</keyword>
<dbReference type="PROSITE" id="PS51007">
    <property type="entry name" value="CYTC"/>
    <property type="match status" value="2"/>
</dbReference>
<keyword evidence="1 4" id="KW-0349">Heme</keyword>
<dbReference type="PANTHER" id="PTHR35008">
    <property type="entry name" value="BLL4482 PROTEIN-RELATED"/>
    <property type="match status" value="1"/>
</dbReference>
<evidence type="ECO:0000256" key="1">
    <source>
        <dbReference type="ARBA" id="ARBA00022617"/>
    </source>
</evidence>
<dbReference type="Proteomes" id="UP001501175">
    <property type="component" value="Unassembled WGS sequence"/>
</dbReference>
<dbReference type="PANTHER" id="PTHR35008:SF8">
    <property type="entry name" value="ALCOHOL DEHYDROGENASE CYTOCHROME C SUBUNIT"/>
    <property type="match status" value="1"/>
</dbReference>
<keyword evidence="3 4" id="KW-0408">Iron</keyword>
<dbReference type="RefSeq" id="WP_345244637.1">
    <property type="nucleotide sequence ID" value="NZ_BAABHD010000029.1"/>
</dbReference>
<evidence type="ECO:0000313" key="8">
    <source>
        <dbReference type="Proteomes" id="UP001501175"/>
    </source>
</evidence>
<comment type="caution">
    <text evidence="7">The sequence shown here is derived from an EMBL/GenBank/DDBJ whole genome shotgun (WGS) entry which is preliminary data.</text>
</comment>
<protein>
    <recommendedName>
        <fullName evidence="6">Cytochrome c domain-containing protein</fullName>
    </recommendedName>
</protein>
<reference evidence="8" key="1">
    <citation type="journal article" date="2019" name="Int. J. Syst. Evol. Microbiol.">
        <title>The Global Catalogue of Microorganisms (GCM) 10K type strain sequencing project: providing services to taxonomists for standard genome sequencing and annotation.</title>
        <authorList>
            <consortium name="The Broad Institute Genomics Platform"/>
            <consortium name="The Broad Institute Genome Sequencing Center for Infectious Disease"/>
            <person name="Wu L."/>
            <person name="Ma J."/>
        </authorList>
    </citation>
    <scope>NUCLEOTIDE SEQUENCE [LARGE SCALE GENOMIC DNA]</scope>
    <source>
        <strain evidence="8">JCM 17927</strain>
    </source>
</reference>
<evidence type="ECO:0000256" key="2">
    <source>
        <dbReference type="ARBA" id="ARBA00022723"/>
    </source>
</evidence>
<accession>A0ABP8MZN9</accession>
<gene>
    <name evidence="7" type="ORF">GCM10023189_29610</name>
</gene>
<evidence type="ECO:0000256" key="5">
    <source>
        <dbReference type="SAM" id="SignalP"/>
    </source>
</evidence>
<dbReference type="Gene3D" id="1.10.760.10">
    <property type="entry name" value="Cytochrome c-like domain"/>
    <property type="match status" value="2"/>
</dbReference>
<keyword evidence="5" id="KW-0732">Signal</keyword>
<feature type="domain" description="Cytochrome c" evidence="6">
    <location>
        <begin position="45"/>
        <end position="159"/>
    </location>
</feature>
<dbReference type="InterPro" id="IPR051459">
    <property type="entry name" value="Cytochrome_c-type_DH"/>
</dbReference>
<dbReference type="PROSITE" id="PS51257">
    <property type="entry name" value="PROKAR_LIPOPROTEIN"/>
    <property type="match status" value="1"/>
</dbReference>
<sequence length="323" mass="35688">MKKHLLPGLAVFSWLAGGLAACYKPAAYSSLNTRITAVSVDKSLAQIDRGRYLFNHVAACADCHSRRDYTKLAGPIITGTHGAGGEKFGKNMGLPGTFYGKNLTPAALRDWTDMELFMAITTGASKSGKPLFPMMPYLNYANMDEQDVNAIIAYLRTLEPVENKVPESKPNFVGKMASKLVPHKARLQPMPDTHNSEAYGRYLVTIAGCADCHTQRTMGMMVKKAAFAGGTSMKMAGGTLRSANLTPDNETGIGRWSKQDFINRFKTFNPKTYQAPDTQNGFNTMMPWTLYAGMSEQDLGAIYDYLRTVKPKRHKVERFTAKR</sequence>
<dbReference type="InterPro" id="IPR009056">
    <property type="entry name" value="Cyt_c-like_dom"/>
</dbReference>
<name>A0ABP8MZN9_9BACT</name>
<dbReference type="SUPFAM" id="SSF46626">
    <property type="entry name" value="Cytochrome c"/>
    <property type="match status" value="2"/>
</dbReference>
<evidence type="ECO:0000259" key="6">
    <source>
        <dbReference type="PROSITE" id="PS51007"/>
    </source>
</evidence>
<keyword evidence="2 4" id="KW-0479">Metal-binding</keyword>
<feature type="chain" id="PRO_5045117356" description="Cytochrome c domain-containing protein" evidence="5">
    <location>
        <begin position="21"/>
        <end position="323"/>
    </location>
</feature>